<feature type="compositionally biased region" description="Basic and acidic residues" evidence="1">
    <location>
        <begin position="9"/>
        <end position="22"/>
    </location>
</feature>
<protein>
    <submittedName>
        <fullName evidence="4">Uncharacterized protein</fullName>
    </submittedName>
</protein>
<dbReference type="AlphaFoldDB" id="A0A0S4W135"/>
<proteinExistence type="predicted"/>
<evidence type="ECO:0000313" key="2">
    <source>
        <dbReference type="EMBL" id="CUV23200.1"/>
    </source>
</evidence>
<dbReference type="EMBL" id="LN899826">
    <property type="protein sequence ID" value="CUV39861.1"/>
    <property type="molecule type" value="Genomic_DNA"/>
</dbReference>
<feature type="region of interest" description="Disordered" evidence="1">
    <location>
        <begin position="1"/>
        <end position="23"/>
    </location>
</feature>
<sequence length="81" mass="8872">MGSTYRSRPFPEHGREDRRGRLSWEAVGRPCPIRLAWRGGGSTPGGNPREKKRTVLNAANKDGMDAAVAAQGLRGGRRLML</sequence>
<gene>
    <name evidence="2" type="ORF">RUN1744_v1_350107</name>
    <name evidence="3" type="ORF">TD1301_v1_1030004</name>
    <name evidence="4" type="ORF">TF3108_v1_330107</name>
</gene>
<reference evidence="4" key="1">
    <citation type="submission" date="2015-10" db="EMBL/GenBank/DDBJ databases">
        <authorList>
            <person name="Gilbert D.G."/>
        </authorList>
    </citation>
    <scope>NUCLEOTIDE SEQUENCE</scope>
    <source>
        <strain evidence="4">Phyl III-seqv23</strain>
    </source>
</reference>
<organism evidence="4">
    <name type="scientific">Ralstonia solanacearum</name>
    <name type="common">Pseudomonas solanacearum</name>
    <dbReference type="NCBI Taxonomy" id="305"/>
    <lineage>
        <taxon>Bacteria</taxon>
        <taxon>Pseudomonadati</taxon>
        <taxon>Pseudomonadota</taxon>
        <taxon>Betaproteobacteria</taxon>
        <taxon>Burkholderiales</taxon>
        <taxon>Burkholderiaceae</taxon>
        <taxon>Ralstonia</taxon>
        <taxon>Ralstonia solanacearum species complex</taxon>
    </lineage>
</organism>
<accession>A0A0S4W135</accession>
<evidence type="ECO:0000313" key="4">
    <source>
        <dbReference type="EMBL" id="CUV39861.1"/>
    </source>
</evidence>
<dbReference type="EMBL" id="LN899825">
    <property type="protein sequence ID" value="CUV34721.1"/>
    <property type="molecule type" value="Genomic_DNA"/>
</dbReference>
<evidence type="ECO:0000256" key="1">
    <source>
        <dbReference type="SAM" id="MobiDB-lite"/>
    </source>
</evidence>
<name>A0A0S4W135_RALSL</name>
<evidence type="ECO:0000313" key="3">
    <source>
        <dbReference type="EMBL" id="CUV34721.1"/>
    </source>
</evidence>
<dbReference type="EMBL" id="LN899823">
    <property type="protein sequence ID" value="CUV23200.1"/>
    <property type="molecule type" value="Genomic_DNA"/>
</dbReference>